<reference evidence="1" key="2">
    <citation type="submission" date="2020-09" db="EMBL/GenBank/DDBJ databases">
        <authorList>
            <person name="Sun Q."/>
            <person name="Zhou Y."/>
        </authorList>
    </citation>
    <scope>NUCLEOTIDE SEQUENCE</scope>
    <source>
        <strain evidence="1">CGMCC 4.7272</strain>
    </source>
</reference>
<dbReference type="AlphaFoldDB" id="A0A917NU82"/>
<accession>A0A917NU82</accession>
<organism evidence="1 2">
    <name type="scientific">Streptomyces lacrimifluminis</name>
    <dbReference type="NCBI Taxonomy" id="1500077"/>
    <lineage>
        <taxon>Bacteria</taxon>
        <taxon>Bacillati</taxon>
        <taxon>Actinomycetota</taxon>
        <taxon>Actinomycetes</taxon>
        <taxon>Kitasatosporales</taxon>
        <taxon>Streptomycetaceae</taxon>
        <taxon>Streptomyces</taxon>
    </lineage>
</organism>
<evidence type="ECO:0000313" key="1">
    <source>
        <dbReference type="EMBL" id="GGJ28711.1"/>
    </source>
</evidence>
<comment type="caution">
    <text evidence="1">The sequence shown here is derived from an EMBL/GenBank/DDBJ whole genome shotgun (WGS) entry which is preliminary data.</text>
</comment>
<protein>
    <submittedName>
        <fullName evidence="1">Uncharacterized protein</fullName>
    </submittedName>
</protein>
<dbReference type="Proteomes" id="UP000625682">
    <property type="component" value="Unassembled WGS sequence"/>
</dbReference>
<keyword evidence="2" id="KW-1185">Reference proteome</keyword>
<evidence type="ECO:0000313" key="2">
    <source>
        <dbReference type="Proteomes" id="UP000625682"/>
    </source>
</evidence>
<name>A0A917NU82_9ACTN</name>
<sequence length="66" mass="7452">MRKRNLWGPQWLQCVVDLDSGGLEARAPEPSLEWVIRFTLDERWSVARGGLGSIKHRPGRGNNAIP</sequence>
<gene>
    <name evidence="1" type="ORF">GCM10012282_26660</name>
</gene>
<dbReference type="EMBL" id="BMMU01000007">
    <property type="protein sequence ID" value="GGJ28711.1"/>
    <property type="molecule type" value="Genomic_DNA"/>
</dbReference>
<proteinExistence type="predicted"/>
<reference evidence="1" key="1">
    <citation type="journal article" date="2014" name="Int. J. Syst. Evol. Microbiol.">
        <title>Complete genome sequence of Corynebacterium casei LMG S-19264T (=DSM 44701T), isolated from a smear-ripened cheese.</title>
        <authorList>
            <consortium name="US DOE Joint Genome Institute (JGI-PGF)"/>
            <person name="Walter F."/>
            <person name="Albersmeier A."/>
            <person name="Kalinowski J."/>
            <person name="Ruckert C."/>
        </authorList>
    </citation>
    <scope>NUCLEOTIDE SEQUENCE</scope>
    <source>
        <strain evidence="1">CGMCC 4.7272</strain>
    </source>
</reference>